<gene>
    <name evidence="2" type="ORF">PHYPA_017777</name>
</gene>
<dbReference type="GO" id="GO:0015995">
    <property type="term" value="P:chlorophyll biosynthetic process"/>
    <property type="evidence" value="ECO:0000318"/>
    <property type="project" value="GO_Central"/>
</dbReference>
<organism evidence="2">
    <name type="scientific">Physcomitrium patens</name>
    <name type="common">Spreading-leaved earth moss</name>
    <name type="synonym">Physcomitrella patens</name>
    <dbReference type="NCBI Taxonomy" id="3218"/>
    <lineage>
        <taxon>Eukaryota</taxon>
        <taxon>Viridiplantae</taxon>
        <taxon>Streptophyta</taxon>
        <taxon>Embryophyta</taxon>
        <taxon>Bryophyta</taxon>
        <taxon>Bryophytina</taxon>
        <taxon>Bryopsida</taxon>
        <taxon>Funariidae</taxon>
        <taxon>Funariales</taxon>
        <taxon>Funariaceae</taxon>
        <taxon>Physcomitrium</taxon>
    </lineage>
</organism>
<dbReference type="EMBL" id="ABEU02000013">
    <property type="protein sequence ID" value="PNR42945.1"/>
    <property type="molecule type" value="Genomic_DNA"/>
</dbReference>
<evidence type="ECO:0000313" key="2">
    <source>
        <dbReference type="EMBL" id="PNR42945.1"/>
    </source>
</evidence>
<comment type="similarity">
    <text evidence="1">Belongs to the ycf54 family.</text>
</comment>
<sequence>MPRIRRNLLFVAHWHFPHRQSCAAHSLTREEARRCVCLCVCVCVFVWSVKEPQISSTMACASAAAVAAASSALQVCEAGSRSSPSNASLKASVGRVRCPPRALSLDESLKKVQLFGEKQRGFEAVRRIQPIRAQAVENELASKDTSDSVTSQKTTYYYLIANAKFMLDDEEHFQEQMSEKLRMYGERNKEQDFWMVIEPEFLDKHPEVAKRVGRPAAALVSTDRVWITFMKLRLDRVLKGEITTDSPEEALAGKLTTVEFERPAKWIAPYPKYEGDWWTPFLYKKD</sequence>
<dbReference type="Gene3D" id="3.30.70.1860">
    <property type="entry name" value="Uncharacterised protein family Ycf54"/>
    <property type="match status" value="1"/>
</dbReference>
<dbReference type="EnsemblPlants" id="Pp3c13_24050V3.2">
    <property type="protein sequence ID" value="Pp3c13_24050V3.2"/>
    <property type="gene ID" value="Pp3c13_24050"/>
</dbReference>
<dbReference type="EnsemblPlants" id="Pp3c13_24050V3.1">
    <property type="protein sequence ID" value="Pp3c13_24050V3.1"/>
    <property type="gene ID" value="Pp3c13_24050"/>
</dbReference>
<reference evidence="3" key="3">
    <citation type="submission" date="2020-12" db="UniProtKB">
        <authorList>
            <consortium name="EnsemblPlants"/>
        </authorList>
    </citation>
    <scope>IDENTIFICATION</scope>
</reference>
<keyword evidence="4" id="KW-1185">Reference proteome</keyword>
<dbReference type="AlphaFoldDB" id="A0A2K1JN23"/>
<dbReference type="PANTHER" id="PTHR35319:SF2">
    <property type="entry name" value="YCF54"/>
    <property type="match status" value="1"/>
</dbReference>
<dbReference type="PANTHER" id="PTHR35319">
    <property type="match status" value="1"/>
</dbReference>
<reference evidence="2 4" key="2">
    <citation type="journal article" date="2018" name="Plant J.">
        <title>The Physcomitrella patens chromosome-scale assembly reveals moss genome structure and evolution.</title>
        <authorList>
            <person name="Lang D."/>
            <person name="Ullrich K.K."/>
            <person name="Murat F."/>
            <person name="Fuchs J."/>
            <person name="Jenkins J."/>
            <person name="Haas F.B."/>
            <person name="Piednoel M."/>
            <person name="Gundlach H."/>
            <person name="Van Bel M."/>
            <person name="Meyberg R."/>
            <person name="Vives C."/>
            <person name="Morata J."/>
            <person name="Symeonidi A."/>
            <person name="Hiss M."/>
            <person name="Muchero W."/>
            <person name="Kamisugi Y."/>
            <person name="Saleh O."/>
            <person name="Blanc G."/>
            <person name="Decker E.L."/>
            <person name="van Gessel N."/>
            <person name="Grimwood J."/>
            <person name="Hayes R.D."/>
            <person name="Graham S.W."/>
            <person name="Gunter L.E."/>
            <person name="McDaniel S.F."/>
            <person name="Hoernstein S.N.W."/>
            <person name="Larsson A."/>
            <person name="Li F.W."/>
            <person name="Perroud P.F."/>
            <person name="Phillips J."/>
            <person name="Ranjan P."/>
            <person name="Rokshar D.S."/>
            <person name="Rothfels C.J."/>
            <person name="Schneider L."/>
            <person name="Shu S."/>
            <person name="Stevenson D.W."/>
            <person name="Thummler F."/>
            <person name="Tillich M."/>
            <person name="Villarreal Aguilar J.C."/>
            <person name="Widiez T."/>
            <person name="Wong G.K."/>
            <person name="Wymore A."/>
            <person name="Zhang Y."/>
            <person name="Zimmer A.D."/>
            <person name="Quatrano R.S."/>
            <person name="Mayer K.F.X."/>
            <person name="Goodstein D."/>
            <person name="Casacuberta J.M."/>
            <person name="Vandepoele K."/>
            <person name="Reski R."/>
            <person name="Cuming A.C."/>
            <person name="Tuskan G.A."/>
            <person name="Maumus F."/>
            <person name="Salse J."/>
            <person name="Schmutz J."/>
            <person name="Rensing S.A."/>
        </authorList>
    </citation>
    <scope>NUCLEOTIDE SEQUENCE [LARGE SCALE GENOMIC DNA]</scope>
    <source>
        <strain evidence="3 4">cv. Gransden 2004</strain>
    </source>
</reference>
<dbReference type="Pfam" id="PF10674">
    <property type="entry name" value="Ycf54"/>
    <property type="match status" value="1"/>
</dbReference>
<protein>
    <submittedName>
        <fullName evidence="2 3">Uncharacterized protein</fullName>
    </submittedName>
</protein>
<accession>A0A2K1JN23</accession>
<dbReference type="FunCoup" id="A0A2K1JN23">
    <property type="interactions" value="1376"/>
</dbReference>
<dbReference type="InterPro" id="IPR038409">
    <property type="entry name" value="Ycf54-like_sf"/>
</dbReference>
<dbReference type="STRING" id="3218.A0A2K1JN23"/>
<dbReference type="InterPro" id="IPR019616">
    <property type="entry name" value="Ycf54"/>
</dbReference>
<dbReference type="Proteomes" id="UP000006727">
    <property type="component" value="Chromosome 13"/>
</dbReference>
<evidence type="ECO:0000313" key="4">
    <source>
        <dbReference type="Proteomes" id="UP000006727"/>
    </source>
</evidence>
<dbReference type="Gramene" id="Pp3c13_24050V3.1">
    <property type="protein sequence ID" value="Pp3c13_24050V3.1"/>
    <property type="gene ID" value="Pp3c13_24050"/>
</dbReference>
<dbReference type="Gramene" id="Pp3c13_24050V3.2">
    <property type="protein sequence ID" value="Pp3c13_24050V3.2"/>
    <property type="gene ID" value="Pp3c13_24050"/>
</dbReference>
<dbReference type="PaxDb" id="3218-PP1S37_298V6.1"/>
<evidence type="ECO:0000313" key="3">
    <source>
        <dbReference type="EnsemblPlants" id="Pp3c13_24050V3.1"/>
    </source>
</evidence>
<reference evidence="2 4" key="1">
    <citation type="journal article" date="2008" name="Science">
        <title>The Physcomitrella genome reveals evolutionary insights into the conquest of land by plants.</title>
        <authorList>
            <person name="Rensing S."/>
            <person name="Lang D."/>
            <person name="Zimmer A."/>
            <person name="Terry A."/>
            <person name="Salamov A."/>
            <person name="Shapiro H."/>
            <person name="Nishiyama T."/>
            <person name="Perroud P.-F."/>
            <person name="Lindquist E."/>
            <person name="Kamisugi Y."/>
            <person name="Tanahashi T."/>
            <person name="Sakakibara K."/>
            <person name="Fujita T."/>
            <person name="Oishi K."/>
            <person name="Shin-I T."/>
            <person name="Kuroki Y."/>
            <person name="Toyoda A."/>
            <person name="Suzuki Y."/>
            <person name="Hashimoto A."/>
            <person name="Yamaguchi K."/>
            <person name="Sugano A."/>
            <person name="Kohara Y."/>
            <person name="Fujiyama A."/>
            <person name="Anterola A."/>
            <person name="Aoki S."/>
            <person name="Ashton N."/>
            <person name="Barbazuk W.B."/>
            <person name="Barker E."/>
            <person name="Bennetzen J."/>
            <person name="Bezanilla M."/>
            <person name="Blankenship R."/>
            <person name="Cho S.H."/>
            <person name="Dutcher S."/>
            <person name="Estelle M."/>
            <person name="Fawcett J.A."/>
            <person name="Gundlach H."/>
            <person name="Hanada K."/>
            <person name="Heyl A."/>
            <person name="Hicks K.A."/>
            <person name="Hugh J."/>
            <person name="Lohr M."/>
            <person name="Mayer K."/>
            <person name="Melkozernov A."/>
            <person name="Murata T."/>
            <person name="Nelson D."/>
            <person name="Pils B."/>
            <person name="Prigge M."/>
            <person name="Reiss B."/>
            <person name="Renner T."/>
            <person name="Rombauts S."/>
            <person name="Rushton P."/>
            <person name="Sanderfoot A."/>
            <person name="Schween G."/>
            <person name="Shiu S.-H."/>
            <person name="Stueber K."/>
            <person name="Theodoulou F.L."/>
            <person name="Tu H."/>
            <person name="Van de Peer Y."/>
            <person name="Verrier P.J."/>
            <person name="Waters E."/>
            <person name="Wood A."/>
            <person name="Yang L."/>
            <person name="Cove D."/>
            <person name="Cuming A."/>
            <person name="Hasebe M."/>
            <person name="Lucas S."/>
            <person name="Mishler D.B."/>
            <person name="Reski R."/>
            <person name="Grigoriev I."/>
            <person name="Quatrano R.S."/>
            <person name="Boore J.L."/>
        </authorList>
    </citation>
    <scope>NUCLEOTIDE SEQUENCE [LARGE SCALE GENOMIC DNA]</scope>
    <source>
        <strain evidence="3 4">cv. Gransden 2004</strain>
    </source>
</reference>
<evidence type="ECO:0000256" key="1">
    <source>
        <dbReference type="ARBA" id="ARBA00043978"/>
    </source>
</evidence>
<proteinExistence type="inferred from homology"/>
<name>A0A2K1JN23_PHYPA</name>
<dbReference type="InParanoid" id="A0A2K1JN23"/>